<dbReference type="RefSeq" id="WP_269559680.1">
    <property type="nucleotide sequence ID" value="NZ_CP114767.1"/>
</dbReference>
<dbReference type="EMBL" id="CP114767">
    <property type="protein sequence ID" value="WBA41616.1"/>
    <property type="molecule type" value="Genomic_DNA"/>
</dbReference>
<keyword evidence="3" id="KW-1185">Reference proteome</keyword>
<feature type="region of interest" description="Disordered" evidence="1">
    <location>
        <begin position="22"/>
        <end position="43"/>
    </location>
</feature>
<name>A0ABY7LME0_9BACT</name>
<gene>
    <name evidence="2" type="ORF">O3303_17595</name>
</gene>
<evidence type="ECO:0000256" key="1">
    <source>
        <dbReference type="SAM" id="MobiDB-lite"/>
    </source>
</evidence>
<accession>A0ABY7LME0</accession>
<dbReference type="Proteomes" id="UP001211005">
    <property type="component" value="Chromosome"/>
</dbReference>
<evidence type="ECO:0000313" key="2">
    <source>
        <dbReference type="EMBL" id="WBA41616.1"/>
    </source>
</evidence>
<proteinExistence type="predicted"/>
<evidence type="ECO:0000313" key="3">
    <source>
        <dbReference type="Proteomes" id="UP001211005"/>
    </source>
</evidence>
<organism evidence="2 3">
    <name type="scientific">Hymenobacter canadensis</name>
    <dbReference type="NCBI Taxonomy" id="2999067"/>
    <lineage>
        <taxon>Bacteria</taxon>
        <taxon>Pseudomonadati</taxon>
        <taxon>Bacteroidota</taxon>
        <taxon>Cytophagia</taxon>
        <taxon>Cytophagales</taxon>
        <taxon>Hymenobacteraceae</taxon>
        <taxon>Hymenobacter</taxon>
    </lineage>
</organism>
<sequence length="43" mass="4642">MSAAKRHTFMPAPVCYLSLNSGRETTTPALPGPGWDPAKRQLS</sequence>
<reference evidence="2 3" key="1">
    <citation type="submission" date="2022-12" db="EMBL/GenBank/DDBJ databases">
        <title>Hymenobacter canadensis sp. nov. isolated from lake water of the Cambridge Bay, Canada.</title>
        <authorList>
            <person name="Kim W.H."/>
            <person name="Lee Y.M."/>
        </authorList>
    </citation>
    <scope>NUCLEOTIDE SEQUENCE [LARGE SCALE GENOMIC DNA]</scope>
    <source>
        <strain evidence="2 3">PAMC 29467</strain>
    </source>
</reference>
<protein>
    <submittedName>
        <fullName evidence="2">Uncharacterized protein</fullName>
    </submittedName>
</protein>